<protein>
    <recommendedName>
        <fullName evidence="4">DUF983 domain-containing protein</fullName>
    </recommendedName>
</protein>
<evidence type="ECO:0000256" key="1">
    <source>
        <dbReference type="SAM" id="Phobius"/>
    </source>
</evidence>
<dbReference type="Proteomes" id="UP000184420">
    <property type="component" value="Unassembled WGS sequence"/>
</dbReference>
<keyword evidence="1" id="KW-0472">Membrane</keyword>
<evidence type="ECO:0008006" key="4">
    <source>
        <dbReference type="Google" id="ProtNLM"/>
    </source>
</evidence>
<dbReference type="EMBL" id="FRBL01000007">
    <property type="protein sequence ID" value="SHM27244.1"/>
    <property type="molecule type" value="Genomic_DNA"/>
</dbReference>
<name>A0A1M7HFM5_9BACT</name>
<evidence type="ECO:0000313" key="3">
    <source>
        <dbReference type="Proteomes" id="UP000184420"/>
    </source>
</evidence>
<keyword evidence="1" id="KW-0812">Transmembrane</keyword>
<accession>A0A1M7HFM5</accession>
<organism evidence="2 3">
    <name type="scientific">Chitinophaga jiangningensis</name>
    <dbReference type="NCBI Taxonomy" id="1419482"/>
    <lineage>
        <taxon>Bacteria</taxon>
        <taxon>Pseudomonadati</taxon>
        <taxon>Bacteroidota</taxon>
        <taxon>Chitinophagia</taxon>
        <taxon>Chitinophagales</taxon>
        <taxon>Chitinophagaceae</taxon>
        <taxon>Chitinophaga</taxon>
    </lineage>
</organism>
<dbReference type="RefSeq" id="WP_073084220.1">
    <property type="nucleotide sequence ID" value="NZ_FRBL01000007.1"/>
</dbReference>
<proteinExistence type="predicted"/>
<keyword evidence="3" id="KW-1185">Reference proteome</keyword>
<dbReference type="AlphaFoldDB" id="A0A1M7HFM5"/>
<sequence length="153" mass="17793">MCADKSHDKKPNFILSLLGNKCARCRRGSIYSSTNPYDLKHCMDMPEECPVCGQKVEVEVGFYYGTGYVSYALSIAICVASLIAWWLFIGFSIYDNRIFWWLGFNGLLLLILQPLIMRLSRTVWMAFFVYYDENWRQRPQVTGREHSSHLKNA</sequence>
<dbReference type="STRING" id="1419482.SAMN05444266_107217"/>
<reference evidence="2 3" key="1">
    <citation type="submission" date="2016-11" db="EMBL/GenBank/DDBJ databases">
        <authorList>
            <person name="Jaros S."/>
            <person name="Januszkiewicz K."/>
            <person name="Wedrychowicz H."/>
        </authorList>
    </citation>
    <scope>NUCLEOTIDE SEQUENCE [LARGE SCALE GENOMIC DNA]</scope>
    <source>
        <strain evidence="2 3">DSM 27406</strain>
    </source>
</reference>
<gene>
    <name evidence="2" type="ORF">SAMN05444266_107217</name>
</gene>
<feature type="transmembrane region" description="Helical" evidence="1">
    <location>
        <begin position="71"/>
        <end position="92"/>
    </location>
</feature>
<keyword evidence="1" id="KW-1133">Transmembrane helix</keyword>
<feature type="transmembrane region" description="Helical" evidence="1">
    <location>
        <begin position="98"/>
        <end position="116"/>
    </location>
</feature>
<evidence type="ECO:0000313" key="2">
    <source>
        <dbReference type="EMBL" id="SHM27244.1"/>
    </source>
</evidence>
<dbReference type="OrthoDB" id="9790326at2"/>